<feature type="region of interest" description="Disordered" evidence="1">
    <location>
        <begin position="452"/>
        <end position="481"/>
    </location>
</feature>
<dbReference type="GO" id="GO:0005737">
    <property type="term" value="C:cytoplasm"/>
    <property type="evidence" value="ECO:0007669"/>
    <property type="project" value="TreeGrafter"/>
</dbReference>
<dbReference type="PANTHER" id="PTHR45808:SF2">
    <property type="entry name" value="RHO GTPASE-ACTIVATING PROTEIN 68F"/>
    <property type="match status" value="1"/>
</dbReference>
<keyword evidence="4" id="KW-1185">Reference proteome</keyword>
<dbReference type="Pfam" id="PF00620">
    <property type="entry name" value="RhoGAP"/>
    <property type="match status" value="1"/>
</dbReference>
<protein>
    <recommendedName>
        <fullName evidence="2">Rho-GAP domain-containing protein</fullName>
    </recommendedName>
</protein>
<dbReference type="GO" id="GO:0007264">
    <property type="term" value="P:small GTPase-mediated signal transduction"/>
    <property type="evidence" value="ECO:0007669"/>
    <property type="project" value="TreeGrafter"/>
</dbReference>
<reference evidence="3" key="1">
    <citation type="submission" date="2021-03" db="EMBL/GenBank/DDBJ databases">
        <authorList>
            <person name="Tagirdzhanova G."/>
        </authorList>
    </citation>
    <scope>NUCLEOTIDE SEQUENCE</scope>
</reference>
<dbReference type="GO" id="GO:0005096">
    <property type="term" value="F:GTPase activator activity"/>
    <property type="evidence" value="ECO:0007669"/>
    <property type="project" value="TreeGrafter"/>
</dbReference>
<feature type="compositionally biased region" description="Polar residues" evidence="1">
    <location>
        <begin position="606"/>
        <end position="615"/>
    </location>
</feature>
<feature type="compositionally biased region" description="Basic and acidic residues" evidence="1">
    <location>
        <begin position="517"/>
        <end position="532"/>
    </location>
</feature>
<gene>
    <name evidence="3" type="ORF">GOMPHAMPRED_007277</name>
</gene>
<feature type="compositionally biased region" description="Polar residues" evidence="1">
    <location>
        <begin position="623"/>
        <end position="632"/>
    </location>
</feature>
<feature type="compositionally biased region" description="Low complexity" evidence="1">
    <location>
        <begin position="643"/>
        <end position="653"/>
    </location>
</feature>
<feature type="compositionally biased region" description="Polar residues" evidence="1">
    <location>
        <begin position="465"/>
        <end position="481"/>
    </location>
</feature>
<evidence type="ECO:0000259" key="2">
    <source>
        <dbReference type="PROSITE" id="PS50238"/>
    </source>
</evidence>
<evidence type="ECO:0000313" key="3">
    <source>
        <dbReference type="EMBL" id="CAF9911029.1"/>
    </source>
</evidence>
<organism evidence="3 4">
    <name type="scientific">Gomphillus americanus</name>
    <dbReference type="NCBI Taxonomy" id="1940652"/>
    <lineage>
        <taxon>Eukaryota</taxon>
        <taxon>Fungi</taxon>
        <taxon>Dikarya</taxon>
        <taxon>Ascomycota</taxon>
        <taxon>Pezizomycotina</taxon>
        <taxon>Lecanoromycetes</taxon>
        <taxon>OSLEUM clade</taxon>
        <taxon>Ostropomycetidae</taxon>
        <taxon>Ostropales</taxon>
        <taxon>Graphidaceae</taxon>
        <taxon>Gomphilloideae</taxon>
        <taxon>Gomphillus</taxon>
    </lineage>
</organism>
<dbReference type="InterPro" id="IPR036865">
    <property type="entry name" value="CRAL-TRIO_dom_sf"/>
</dbReference>
<evidence type="ECO:0000313" key="4">
    <source>
        <dbReference type="Proteomes" id="UP000664169"/>
    </source>
</evidence>
<dbReference type="Proteomes" id="UP000664169">
    <property type="component" value="Unassembled WGS sequence"/>
</dbReference>
<dbReference type="PANTHER" id="PTHR45808">
    <property type="entry name" value="RHO GTPASE-ACTIVATING PROTEIN 68F"/>
    <property type="match status" value="1"/>
</dbReference>
<dbReference type="OrthoDB" id="410651at2759"/>
<dbReference type="SUPFAM" id="SSF52087">
    <property type="entry name" value="CRAL/TRIO domain"/>
    <property type="match status" value="1"/>
</dbReference>
<dbReference type="EMBL" id="CAJPDQ010000006">
    <property type="protein sequence ID" value="CAF9911029.1"/>
    <property type="molecule type" value="Genomic_DNA"/>
</dbReference>
<dbReference type="InterPro" id="IPR001251">
    <property type="entry name" value="CRAL-TRIO_dom"/>
</dbReference>
<comment type="caution">
    <text evidence="3">The sequence shown here is derived from an EMBL/GenBank/DDBJ whole genome shotgun (WGS) entry which is preliminary data.</text>
</comment>
<dbReference type="AlphaFoldDB" id="A0A8H3EQV2"/>
<dbReference type="InterPro" id="IPR008936">
    <property type="entry name" value="Rho_GTPase_activation_prot"/>
</dbReference>
<feature type="domain" description="Rho-GAP" evidence="2">
    <location>
        <begin position="214"/>
        <end position="433"/>
    </location>
</feature>
<dbReference type="Gene3D" id="1.10.555.10">
    <property type="entry name" value="Rho GTPase activation protein"/>
    <property type="match status" value="1"/>
</dbReference>
<dbReference type="Gene3D" id="3.40.525.10">
    <property type="entry name" value="CRAL-TRIO lipid binding domain"/>
    <property type="match status" value="1"/>
</dbReference>
<feature type="compositionally biased region" description="Polar residues" evidence="1">
    <location>
        <begin position="537"/>
        <end position="559"/>
    </location>
</feature>
<feature type="region of interest" description="Disordered" evidence="1">
    <location>
        <begin position="592"/>
        <end position="661"/>
    </location>
</feature>
<sequence length="661" mass="74132">MRAPFVRRRFRGSSLSTVAPSPFSPDYSSELASIAARIIYRSPLRSAEDLPIYILNSAVFPDSNDVSYDRLLGYVLARLPEEDELLGGKGYEVIFFAGGNDERGDLNKKKNRPRITWTVQAYNVLGRAMRKRLTRLYLVHERKWVRLATEVFSTIVSPKFRRKVEHASTLSQLALHVPIQDLLIPPSVYVLDRKFERQVYAPYATGTRAFRATIPMPRTVDGSLKLPRVLREATSFVVMHGNIEAEGLFRANARAITLEILKEAYDRGQKFIVWREGDLVMNFPQWKEGYGDVTVHDVDEVEGYPVYAAAGLIKLWYAELKNPIFVESSYQYIEREYGGADSALSHDKLVDLVGPESEWSQINTTNRQILTLHLLPLLSMVSKHSENKMTPKALAICFAPSLLCGSDPVRDARMCGVVSKIIEYAITEWTNGLRERCGLNEADFKRLLEFPSHPEDREDPLDHSAATSHPSLSESNENQSQGITLVDHESGISSGEDEFDEFESVDYLSRPPLPPRGRNDQESSDTVSHDNPPRYSTIITSQRTQSPPELSQAQLQPANVVSRKPTPARSRAATSESIRVLTEMMAPENLPINSISLDSGERNNEMHQSANSFSSAGIDYTDSPISLNQNSEQELRTHGRSASGISTSSTIGINRKPLPRH</sequence>
<feature type="region of interest" description="Disordered" evidence="1">
    <location>
        <begin position="507"/>
        <end position="578"/>
    </location>
</feature>
<name>A0A8H3EQV2_9LECA</name>
<accession>A0A8H3EQV2</accession>
<dbReference type="InterPro" id="IPR000198">
    <property type="entry name" value="RhoGAP_dom"/>
</dbReference>
<dbReference type="PROSITE" id="PS50238">
    <property type="entry name" value="RHOGAP"/>
    <property type="match status" value="1"/>
</dbReference>
<evidence type="ECO:0000256" key="1">
    <source>
        <dbReference type="SAM" id="MobiDB-lite"/>
    </source>
</evidence>
<dbReference type="SMART" id="SM00324">
    <property type="entry name" value="RhoGAP"/>
    <property type="match status" value="1"/>
</dbReference>
<proteinExistence type="predicted"/>
<dbReference type="SUPFAM" id="SSF48350">
    <property type="entry name" value="GTPase activation domain, GAP"/>
    <property type="match status" value="1"/>
</dbReference>
<dbReference type="CDD" id="cd00159">
    <property type="entry name" value="RhoGAP"/>
    <property type="match status" value="1"/>
</dbReference>
<feature type="compositionally biased region" description="Basic and acidic residues" evidence="1">
    <location>
        <begin position="452"/>
        <end position="462"/>
    </location>
</feature>
<dbReference type="Pfam" id="PF13716">
    <property type="entry name" value="CRAL_TRIO_2"/>
    <property type="match status" value="1"/>
</dbReference>